<reference evidence="3" key="1">
    <citation type="submission" date="2015-06" db="EMBL/GenBank/DDBJ databases">
        <title>Expansion of signal transduction pathways in fungi by whole-genome duplication.</title>
        <authorList>
            <consortium name="DOE Joint Genome Institute"/>
            <person name="Corrochano L.M."/>
            <person name="Kuo A."/>
            <person name="Marcet-Houben M."/>
            <person name="Polaino S."/>
            <person name="Salamov A."/>
            <person name="Villalobos J.M."/>
            <person name="Alvarez M.I."/>
            <person name="Avalos J."/>
            <person name="Benito E.P."/>
            <person name="Benoit I."/>
            <person name="Burger G."/>
            <person name="Camino L.P."/>
            <person name="Canovas D."/>
            <person name="Cerda-Olmedo E."/>
            <person name="Cheng J.-F."/>
            <person name="Dominguez A."/>
            <person name="Elias M."/>
            <person name="Eslava A.P."/>
            <person name="Glaser F."/>
            <person name="Grimwood J."/>
            <person name="Gutierrez G."/>
            <person name="Heitman J."/>
            <person name="Henrissat B."/>
            <person name="Iturriaga E.A."/>
            <person name="Lang B.F."/>
            <person name="Lavin J.L."/>
            <person name="Lee S."/>
            <person name="Li W."/>
            <person name="Lindquist E."/>
            <person name="Lopez-Garcia S."/>
            <person name="Luque E.M."/>
            <person name="Marcos A.T."/>
            <person name="Martin J."/>
            <person name="McCluskey K."/>
            <person name="Medina H.R."/>
            <person name="Miralles-Duran A."/>
            <person name="Miyazaki A."/>
            <person name="Munoz-Torres E."/>
            <person name="Oguiza J.A."/>
            <person name="Ohm R."/>
            <person name="Olmedo M."/>
            <person name="Orejas M."/>
            <person name="Ortiz-Castellanos L."/>
            <person name="Pisabarro A.G."/>
            <person name="Rodriguez-Romero J."/>
            <person name="Ruiz-Herrera J."/>
            <person name="Ruiz-Vazquez R."/>
            <person name="Sanz C."/>
            <person name="Schackwitz W."/>
            <person name="Schmutz J."/>
            <person name="Shahriari M."/>
            <person name="Shelest E."/>
            <person name="Silva-Franco F."/>
            <person name="Soanes D."/>
            <person name="Syed K."/>
            <person name="Tagua V.G."/>
            <person name="Talbot N.J."/>
            <person name="Thon M."/>
            <person name="De vries R.P."/>
            <person name="Wiebenga A."/>
            <person name="Yadav J.S."/>
            <person name="Braun E.L."/>
            <person name="Baker S."/>
            <person name="Garre V."/>
            <person name="Horwitz B."/>
            <person name="Torres-Martinez S."/>
            <person name="Idnurm A."/>
            <person name="Herrera-Estrella A."/>
            <person name="Gabaldon T."/>
            <person name="Grigoriev I.V."/>
        </authorList>
    </citation>
    <scope>NUCLEOTIDE SEQUENCE [LARGE SCALE GENOMIC DNA]</scope>
    <source>
        <strain evidence="3">NRRL 1555(-)</strain>
    </source>
</reference>
<dbReference type="AlphaFoldDB" id="A0A167LE51"/>
<feature type="compositionally biased region" description="Basic and acidic residues" evidence="1">
    <location>
        <begin position="1"/>
        <end position="10"/>
    </location>
</feature>
<dbReference type="Proteomes" id="UP000077315">
    <property type="component" value="Unassembled WGS sequence"/>
</dbReference>
<dbReference type="VEuPathDB" id="FungiDB:PHYBLDRAFT_182544"/>
<name>A0A167LE51_PHYB8</name>
<evidence type="ECO:0008006" key="4">
    <source>
        <dbReference type="Google" id="ProtNLM"/>
    </source>
</evidence>
<feature type="region of interest" description="Disordered" evidence="1">
    <location>
        <begin position="1"/>
        <end position="35"/>
    </location>
</feature>
<evidence type="ECO:0000313" key="2">
    <source>
        <dbReference type="EMBL" id="OAD70255.1"/>
    </source>
</evidence>
<dbReference type="RefSeq" id="XP_018288295.1">
    <property type="nucleotide sequence ID" value="XM_018438636.1"/>
</dbReference>
<dbReference type="GeneID" id="28999542"/>
<organism evidence="2 3">
    <name type="scientific">Phycomyces blakesleeanus (strain ATCC 8743b / DSM 1359 / FGSC 10004 / NBRC 33097 / NRRL 1555)</name>
    <dbReference type="NCBI Taxonomy" id="763407"/>
    <lineage>
        <taxon>Eukaryota</taxon>
        <taxon>Fungi</taxon>
        <taxon>Fungi incertae sedis</taxon>
        <taxon>Mucoromycota</taxon>
        <taxon>Mucoromycotina</taxon>
        <taxon>Mucoromycetes</taxon>
        <taxon>Mucorales</taxon>
        <taxon>Phycomycetaceae</taxon>
        <taxon>Phycomyces</taxon>
    </lineage>
</organism>
<dbReference type="InParanoid" id="A0A167LE51"/>
<proteinExistence type="predicted"/>
<dbReference type="EMBL" id="KV440989">
    <property type="protein sequence ID" value="OAD70255.1"/>
    <property type="molecule type" value="Genomic_DNA"/>
</dbReference>
<gene>
    <name evidence="2" type="ORF">PHYBLDRAFT_182544</name>
</gene>
<sequence>MGCCGSKEDHDQDDLSEPILRNPHTRRNSQPTCPSYDTFDVKMEQDFWKDVIERTTSNLIDISSAQADPLQGQDIQERADKYRWLVDRIAVGITTPCQVMDQDSPVDVLAEAEPNEGMSLEDLDELYQTMDCIQDALHRIQVSPVGDIVVTLTLNESSAMRGY</sequence>
<evidence type="ECO:0000313" key="3">
    <source>
        <dbReference type="Proteomes" id="UP000077315"/>
    </source>
</evidence>
<evidence type="ECO:0000256" key="1">
    <source>
        <dbReference type="SAM" id="MobiDB-lite"/>
    </source>
</evidence>
<keyword evidence="3" id="KW-1185">Reference proteome</keyword>
<dbReference type="OrthoDB" id="5562028at2759"/>
<accession>A0A167LE51</accession>
<protein>
    <recommendedName>
        <fullName evidence="4">Late endosomal/lysosomal adaptor and MAPK and MTOR activator 1</fullName>
    </recommendedName>
</protein>